<dbReference type="InterPro" id="IPR007884">
    <property type="entry name" value="METL9"/>
</dbReference>
<organism evidence="2 3">
    <name type="scientific">Fasciolopsis buskii</name>
    <dbReference type="NCBI Taxonomy" id="27845"/>
    <lineage>
        <taxon>Eukaryota</taxon>
        <taxon>Metazoa</taxon>
        <taxon>Spiralia</taxon>
        <taxon>Lophotrochozoa</taxon>
        <taxon>Platyhelminthes</taxon>
        <taxon>Trematoda</taxon>
        <taxon>Digenea</taxon>
        <taxon>Plagiorchiida</taxon>
        <taxon>Echinostomata</taxon>
        <taxon>Echinostomatoidea</taxon>
        <taxon>Fasciolidae</taxon>
        <taxon>Fasciolopsis</taxon>
    </lineage>
</organism>
<gene>
    <name evidence="2" type="ORF">FBUS_06494</name>
</gene>
<dbReference type="PANTHER" id="PTHR12890">
    <property type="entry name" value="DREV PROTEIN"/>
    <property type="match status" value="1"/>
</dbReference>
<reference evidence="2" key="1">
    <citation type="submission" date="2019-05" db="EMBL/GenBank/DDBJ databases">
        <title>Annotation for the trematode Fasciolopsis buski.</title>
        <authorList>
            <person name="Choi Y.-J."/>
        </authorList>
    </citation>
    <scope>NUCLEOTIDE SEQUENCE</scope>
    <source>
        <strain evidence="2">HT</strain>
        <tissue evidence="2">Whole worm</tissue>
    </source>
</reference>
<dbReference type="Pfam" id="PF05219">
    <property type="entry name" value="DREV"/>
    <property type="match status" value="1"/>
</dbReference>
<sequence length="108" mass="12330">MLRRIAQKLKPQSGLLVLAIVLPLKQYVETNSNKCASELLDLPPNSSWEVQLSYLITHVLSSVGLELVRWTRVPYLCEGDFTQSFYYLNDLVLVLRVRETRASTPSVH</sequence>
<name>A0A8E0RXT5_9TREM</name>
<protein>
    <submittedName>
        <fullName evidence="2">Methyltransferase protein 9</fullName>
    </submittedName>
</protein>
<keyword evidence="1" id="KW-0732">Signal</keyword>
<dbReference type="GO" id="GO:0032259">
    <property type="term" value="P:methylation"/>
    <property type="evidence" value="ECO:0007669"/>
    <property type="project" value="UniProtKB-KW"/>
</dbReference>
<evidence type="ECO:0000313" key="2">
    <source>
        <dbReference type="EMBL" id="KAA0194099.1"/>
    </source>
</evidence>
<keyword evidence="3" id="KW-1185">Reference proteome</keyword>
<keyword evidence="2" id="KW-0489">Methyltransferase</keyword>
<comment type="caution">
    <text evidence="2">The sequence shown here is derived from an EMBL/GenBank/DDBJ whole genome shotgun (WGS) entry which is preliminary data.</text>
</comment>
<dbReference type="EMBL" id="LUCM01004618">
    <property type="protein sequence ID" value="KAA0194099.1"/>
    <property type="molecule type" value="Genomic_DNA"/>
</dbReference>
<dbReference type="GO" id="GO:0106370">
    <property type="term" value="F:protein-L-histidine N-pros-methyltransferase activity"/>
    <property type="evidence" value="ECO:0007669"/>
    <property type="project" value="InterPro"/>
</dbReference>
<feature type="chain" id="PRO_5034301104" evidence="1">
    <location>
        <begin position="31"/>
        <end position="108"/>
    </location>
</feature>
<proteinExistence type="predicted"/>
<evidence type="ECO:0000313" key="3">
    <source>
        <dbReference type="Proteomes" id="UP000728185"/>
    </source>
</evidence>
<dbReference type="AlphaFoldDB" id="A0A8E0RXT5"/>
<accession>A0A8E0RXT5</accession>
<dbReference type="PANTHER" id="PTHR12890:SF0">
    <property type="entry name" value="PROTEIN-L-HISTIDINE N-PROS-METHYLTRANSFERASE"/>
    <property type="match status" value="1"/>
</dbReference>
<dbReference type="OrthoDB" id="199041at2759"/>
<dbReference type="Proteomes" id="UP000728185">
    <property type="component" value="Unassembled WGS sequence"/>
</dbReference>
<feature type="signal peptide" evidence="1">
    <location>
        <begin position="1"/>
        <end position="30"/>
    </location>
</feature>
<evidence type="ECO:0000256" key="1">
    <source>
        <dbReference type="SAM" id="SignalP"/>
    </source>
</evidence>
<keyword evidence="2" id="KW-0808">Transferase</keyword>